<name>A0A8S1JGQ3_9CHLO</name>
<dbReference type="Proteomes" id="UP000708148">
    <property type="component" value="Unassembled WGS sequence"/>
</dbReference>
<gene>
    <name evidence="1" type="ORF">OSTQU699_LOCUS8641</name>
</gene>
<comment type="caution">
    <text evidence="1">The sequence shown here is derived from an EMBL/GenBank/DDBJ whole genome shotgun (WGS) entry which is preliminary data.</text>
</comment>
<evidence type="ECO:0000313" key="1">
    <source>
        <dbReference type="EMBL" id="CAD7703284.1"/>
    </source>
</evidence>
<sequence>MATSTLSYCAPNRVRTSYWKLQWFWECFIVIVTRSSLCTLKAITCATASVDVVLEHSLRKSKRTENSVEFRHRKERHGVPRDEVRWSGMLPTTVKLTAGPLLLSP</sequence>
<accession>A0A8S1JGQ3</accession>
<keyword evidence="2" id="KW-1185">Reference proteome</keyword>
<proteinExistence type="predicted"/>
<dbReference type="AlphaFoldDB" id="A0A8S1JGQ3"/>
<organism evidence="1 2">
    <name type="scientific">Ostreobium quekettii</name>
    <dbReference type="NCBI Taxonomy" id="121088"/>
    <lineage>
        <taxon>Eukaryota</taxon>
        <taxon>Viridiplantae</taxon>
        <taxon>Chlorophyta</taxon>
        <taxon>core chlorophytes</taxon>
        <taxon>Ulvophyceae</taxon>
        <taxon>TCBD clade</taxon>
        <taxon>Bryopsidales</taxon>
        <taxon>Ostreobineae</taxon>
        <taxon>Ostreobiaceae</taxon>
        <taxon>Ostreobium</taxon>
    </lineage>
</organism>
<evidence type="ECO:0000313" key="2">
    <source>
        <dbReference type="Proteomes" id="UP000708148"/>
    </source>
</evidence>
<protein>
    <submittedName>
        <fullName evidence="1">Uncharacterized protein</fullName>
    </submittedName>
</protein>
<reference evidence="1" key="1">
    <citation type="submission" date="2020-12" db="EMBL/GenBank/DDBJ databases">
        <authorList>
            <person name="Iha C."/>
        </authorList>
    </citation>
    <scope>NUCLEOTIDE SEQUENCE</scope>
</reference>
<dbReference type="EMBL" id="CAJHUC010002140">
    <property type="protein sequence ID" value="CAD7703284.1"/>
    <property type="molecule type" value="Genomic_DNA"/>
</dbReference>